<keyword evidence="2" id="KW-1185">Reference proteome</keyword>
<sequence>MQPFRVTVVFSIRGQVEFAQTTVQWVYKRQPFTALKLIEDCSAQHTEFYAVGKINNRVIHLVNGFQYGDNGIPSDDIAMVLLPDEVPFTCEHNNRKLLSKGDSGSPLMCEKNGARYVLGVAAFTSKRKSDARPLCADEIGADKYGFFDDIRQHLKWIRNELVNYELFDGLKANYQRCAIQ</sequence>
<dbReference type="InterPro" id="IPR043504">
    <property type="entry name" value="Peptidase_S1_PA_chymotrypsin"/>
</dbReference>
<reference evidence="1 2" key="2">
    <citation type="submission" date="2018-11" db="EMBL/GenBank/DDBJ databases">
        <authorList>
            <consortium name="Pathogen Informatics"/>
        </authorList>
    </citation>
    <scope>NUCLEOTIDE SEQUENCE [LARGE SCALE GENOMIC DNA]</scope>
</reference>
<proteinExistence type="predicted"/>
<evidence type="ECO:0000313" key="3">
    <source>
        <dbReference type="WBParaSite" id="ASIM_0001433201-mRNA-1"/>
    </source>
</evidence>
<protein>
    <submittedName>
        <fullName evidence="3">Peptidase S1 domain-containing protein</fullName>
    </submittedName>
</protein>
<dbReference type="InterPro" id="IPR009003">
    <property type="entry name" value="Peptidase_S1_PA"/>
</dbReference>
<dbReference type="EMBL" id="UYRR01031490">
    <property type="protein sequence ID" value="VDK50513.1"/>
    <property type="molecule type" value="Genomic_DNA"/>
</dbReference>
<dbReference type="WBParaSite" id="ASIM_0001433201-mRNA-1">
    <property type="protein sequence ID" value="ASIM_0001433201-mRNA-1"/>
    <property type="gene ID" value="ASIM_0001433201"/>
</dbReference>
<reference evidence="3" key="1">
    <citation type="submission" date="2017-02" db="UniProtKB">
        <authorList>
            <consortium name="WormBaseParasite"/>
        </authorList>
    </citation>
    <scope>IDENTIFICATION</scope>
</reference>
<dbReference type="Gene3D" id="2.40.10.10">
    <property type="entry name" value="Trypsin-like serine proteases"/>
    <property type="match status" value="1"/>
</dbReference>
<dbReference type="AlphaFoldDB" id="A0A0M3K0J4"/>
<evidence type="ECO:0000313" key="1">
    <source>
        <dbReference type="EMBL" id="VDK50513.1"/>
    </source>
</evidence>
<accession>A0A0M3K0J4</accession>
<organism evidence="3">
    <name type="scientific">Anisakis simplex</name>
    <name type="common">Herring worm</name>
    <dbReference type="NCBI Taxonomy" id="6269"/>
    <lineage>
        <taxon>Eukaryota</taxon>
        <taxon>Metazoa</taxon>
        <taxon>Ecdysozoa</taxon>
        <taxon>Nematoda</taxon>
        <taxon>Chromadorea</taxon>
        <taxon>Rhabditida</taxon>
        <taxon>Spirurina</taxon>
        <taxon>Ascaridomorpha</taxon>
        <taxon>Ascaridoidea</taxon>
        <taxon>Anisakidae</taxon>
        <taxon>Anisakis</taxon>
        <taxon>Anisakis simplex complex</taxon>
    </lineage>
</organism>
<gene>
    <name evidence="1" type="ORF">ASIM_LOCUS13760</name>
</gene>
<dbReference type="SUPFAM" id="SSF50494">
    <property type="entry name" value="Trypsin-like serine proteases"/>
    <property type="match status" value="1"/>
</dbReference>
<dbReference type="OrthoDB" id="10002959at2759"/>
<evidence type="ECO:0000313" key="2">
    <source>
        <dbReference type="Proteomes" id="UP000267096"/>
    </source>
</evidence>
<name>A0A0M3K0J4_ANISI</name>
<dbReference type="Proteomes" id="UP000267096">
    <property type="component" value="Unassembled WGS sequence"/>
</dbReference>